<dbReference type="Gene3D" id="3.30.200.20">
    <property type="entry name" value="Phosphorylase Kinase, domain 1"/>
    <property type="match status" value="1"/>
</dbReference>
<dbReference type="EMBL" id="ML736246">
    <property type="protein sequence ID" value="KAE8376134.1"/>
    <property type="molecule type" value="Genomic_DNA"/>
</dbReference>
<gene>
    <name evidence="1" type="ORF">BDV26DRAFT_294364</name>
</gene>
<dbReference type="Gene3D" id="1.10.510.10">
    <property type="entry name" value="Transferase(Phosphotransferase) domain 1"/>
    <property type="match status" value="1"/>
</dbReference>
<name>A0A5N7B240_9EURO</name>
<dbReference type="AlphaFoldDB" id="A0A5N7B240"/>
<sequence length="146" mass="16639">MARARYYQVRPVSLGRVYDSIIPPPPFWDRWQSERLMTFKIVNSQSSNEGNHECDIEEHIARQNGQHPGRGIIRACLETFTLAGPGANHRCLVYEPVREPLWIVQKRFVDQKLPLAKAYLLIILAGPDYLHSVCQVVHTGAHVILG</sequence>
<organism evidence="1 2">
    <name type="scientific">Aspergillus bertholletiae</name>
    <dbReference type="NCBI Taxonomy" id="1226010"/>
    <lineage>
        <taxon>Eukaryota</taxon>
        <taxon>Fungi</taxon>
        <taxon>Dikarya</taxon>
        <taxon>Ascomycota</taxon>
        <taxon>Pezizomycotina</taxon>
        <taxon>Eurotiomycetes</taxon>
        <taxon>Eurotiomycetidae</taxon>
        <taxon>Eurotiales</taxon>
        <taxon>Aspergillaceae</taxon>
        <taxon>Aspergillus</taxon>
        <taxon>Aspergillus subgen. Circumdati</taxon>
    </lineage>
</organism>
<evidence type="ECO:0000313" key="2">
    <source>
        <dbReference type="Proteomes" id="UP000326198"/>
    </source>
</evidence>
<evidence type="ECO:0000313" key="1">
    <source>
        <dbReference type="EMBL" id="KAE8376134.1"/>
    </source>
</evidence>
<protein>
    <submittedName>
        <fullName evidence="1">Uncharacterized protein</fullName>
    </submittedName>
</protein>
<dbReference type="Proteomes" id="UP000326198">
    <property type="component" value="Unassembled WGS sequence"/>
</dbReference>
<keyword evidence="2" id="KW-1185">Reference proteome</keyword>
<reference evidence="1 2" key="1">
    <citation type="submission" date="2019-04" db="EMBL/GenBank/DDBJ databases">
        <title>Friends and foes A comparative genomics studyof 23 Aspergillus species from section Flavi.</title>
        <authorList>
            <consortium name="DOE Joint Genome Institute"/>
            <person name="Kjaerbolling I."/>
            <person name="Vesth T."/>
            <person name="Frisvad J.C."/>
            <person name="Nybo J.L."/>
            <person name="Theobald S."/>
            <person name="Kildgaard S."/>
            <person name="Isbrandt T."/>
            <person name="Kuo A."/>
            <person name="Sato A."/>
            <person name="Lyhne E.K."/>
            <person name="Kogle M.E."/>
            <person name="Wiebenga A."/>
            <person name="Kun R.S."/>
            <person name="Lubbers R.J."/>
            <person name="Makela M.R."/>
            <person name="Barry K."/>
            <person name="Chovatia M."/>
            <person name="Clum A."/>
            <person name="Daum C."/>
            <person name="Haridas S."/>
            <person name="He G."/>
            <person name="LaButti K."/>
            <person name="Lipzen A."/>
            <person name="Mondo S."/>
            <person name="Riley R."/>
            <person name="Salamov A."/>
            <person name="Simmons B.A."/>
            <person name="Magnuson J.K."/>
            <person name="Henrissat B."/>
            <person name="Mortensen U.H."/>
            <person name="Larsen T.O."/>
            <person name="Devries R.P."/>
            <person name="Grigoriev I.V."/>
            <person name="Machida M."/>
            <person name="Baker S.E."/>
            <person name="Andersen M.R."/>
        </authorList>
    </citation>
    <scope>NUCLEOTIDE SEQUENCE [LARGE SCALE GENOMIC DNA]</scope>
    <source>
        <strain evidence="1 2">IBT 29228</strain>
    </source>
</reference>
<dbReference type="OrthoDB" id="5979581at2759"/>
<accession>A0A5N7B240</accession>
<proteinExistence type="predicted"/>